<organism evidence="1 2">
    <name type="scientific">Lysobacter arvi</name>
    <dbReference type="NCBI Taxonomy" id="3038776"/>
    <lineage>
        <taxon>Bacteria</taxon>
        <taxon>Pseudomonadati</taxon>
        <taxon>Pseudomonadota</taxon>
        <taxon>Gammaproteobacteria</taxon>
        <taxon>Lysobacterales</taxon>
        <taxon>Lysobacteraceae</taxon>
        <taxon>Lysobacter</taxon>
    </lineage>
</organism>
<dbReference type="InterPro" id="IPR011004">
    <property type="entry name" value="Trimer_LpxA-like_sf"/>
</dbReference>
<name>A0ABU1C913_9GAMM</name>
<proteinExistence type="predicted"/>
<dbReference type="EC" id="2.3.1.-" evidence="1"/>
<protein>
    <submittedName>
        <fullName evidence="1">Acyltransferase</fullName>
        <ecNumber evidence="1">2.3.1.-</ecNumber>
    </submittedName>
</protein>
<accession>A0ABU1C913</accession>
<dbReference type="RefSeq" id="WP_309260844.1">
    <property type="nucleotide sequence ID" value="NZ_JARUHG010000001.1"/>
</dbReference>
<keyword evidence="2" id="KW-1185">Reference proteome</keyword>
<dbReference type="GO" id="GO:0016746">
    <property type="term" value="F:acyltransferase activity"/>
    <property type="evidence" value="ECO:0007669"/>
    <property type="project" value="UniProtKB-KW"/>
</dbReference>
<sequence>MNILKVYVEAGVRIRTSGGGTIRFASNGDRIYVSRGCDLIASGGSISIGHGTFFNKGCTVVSHDRIDIGSDVMFGPNASVFDSDHRCEIGAIPFRRQGFITSPVSIGSNVWIGQGGVVTKGSQIADSTAIAANSVVRGVLPPNGLYGGIPAKRLRELGTS</sequence>
<evidence type="ECO:0000313" key="1">
    <source>
        <dbReference type="EMBL" id="MDR0181664.1"/>
    </source>
</evidence>
<comment type="caution">
    <text evidence="1">The sequence shown here is derived from an EMBL/GenBank/DDBJ whole genome shotgun (WGS) entry which is preliminary data.</text>
</comment>
<gene>
    <name evidence="1" type="ORF">P8609_01600</name>
</gene>
<dbReference type="Proteomes" id="UP001233535">
    <property type="component" value="Unassembled WGS sequence"/>
</dbReference>
<dbReference type="InterPro" id="IPR051159">
    <property type="entry name" value="Hexapeptide_acetyltransf"/>
</dbReference>
<dbReference type="SUPFAM" id="SSF51161">
    <property type="entry name" value="Trimeric LpxA-like enzymes"/>
    <property type="match status" value="1"/>
</dbReference>
<keyword evidence="1" id="KW-0808">Transferase</keyword>
<evidence type="ECO:0000313" key="2">
    <source>
        <dbReference type="Proteomes" id="UP001233535"/>
    </source>
</evidence>
<keyword evidence="1" id="KW-0012">Acyltransferase</keyword>
<dbReference type="CDD" id="cd04647">
    <property type="entry name" value="LbH_MAT_like"/>
    <property type="match status" value="1"/>
</dbReference>
<dbReference type="Gene3D" id="2.160.10.10">
    <property type="entry name" value="Hexapeptide repeat proteins"/>
    <property type="match status" value="1"/>
</dbReference>
<dbReference type="EMBL" id="JARUHG010000001">
    <property type="protein sequence ID" value="MDR0181664.1"/>
    <property type="molecule type" value="Genomic_DNA"/>
</dbReference>
<reference evidence="1 2" key="1">
    <citation type="submission" date="2023-04" db="EMBL/GenBank/DDBJ databases">
        <title>Lysobacter sp. strain UC isolated from soil sample.</title>
        <authorList>
            <person name="Choksket S."/>
            <person name="Harshvardhan F."/>
            <person name="Rana R."/>
            <person name="Patil P.B."/>
            <person name="Korpole S."/>
        </authorList>
    </citation>
    <scope>NUCLEOTIDE SEQUENCE [LARGE SCALE GENOMIC DNA]</scope>
    <source>
        <strain evidence="1 2">UC</strain>
    </source>
</reference>
<dbReference type="PANTHER" id="PTHR23416">
    <property type="entry name" value="SIALIC ACID SYNTHASE-RELATED"/>
    <property type="match status" value="1"/>
</dbReference>